<evidence type="ECO:0000313" key="3">
    <source>
        <dbReference type="Proteomes" id="UP000054477"/>
    </source>
</evidence>
<protein>
    <submittedName>
        <fullName evidence="2">Uncharacterized protein</fullName>
    </submittedName>
</protein>
<evidence type="ECO:0000256" key="1">
    <source>
        <dbReference type="SAM" id="MobiDB-lite"/>
    </source>
</evidence>
<dbReference type="HOGENOM" id="CLU_1318152_0_0_1"/>
<organism evidence="2 3">
    <name type="scientific">Laccaria amethystina LaAM-08-1</name>
    <dbReference type="NCBI Taxonomy" id="1095629"/>
    <lineage>
        <taxon>Eukaryota</taxon>
        <taxon>Fungi</taxon>
        <taxon>Dikarya</taxon>
        <taxon>Basidiomycota</taxon>
        <taxon>Agaricomycotina</taxon>
        <taxon>Agaricomycetes</taxon>
        <taxon>Agaricomycetidae</taxon>
        <taxon>Agaricales</taxon>
        <taxon>Agaricineae</taxon>
        <taxon>Hydnangiaceae</taxon>
        <taxon>Laccaria</taxon>
    </lineage>
</organism>
<dbReference type="AlphaFoldDB" id="A0A0C9WGG0"/>
<keyword evidence="3" id="KW-1185">Reference proteome</keyword>
<dbReference type="Proteomes" id="UP000054477">
    <property type="component" value="Unassembled WGS sequence"/>
</dbReference>
<feature type="region of interest" description="Disordered" evidence="1">
    <location>
        <begin position="1"/>
        <end position="81"/>
    </location>
</feature>
<proteinExistence type="predicted"/>
<name>A0A0C9WGG0_9AGAR</name>
<feature type="region of interest" description="Disordered" evidence="1">
    <location>
        <begin position="135"/>
        <end position="160"/>
    </location>
</feature>
<feature type="non-terminal residue" evidence="2">
    <location>
        <position position="209"/>
    </location>
</feature>
<reference evidence="2 3" key="1">
    <citation type="submission" date="2014-04" db="EMBL/GenBank/DDBJ databases">
        <authorList>
            <consortium name="DOE Joint Genome Institute"/>
            <person name="Kuo A."/>
            <person name="Kohler A."/>
            <person name="Nagy L.G."/>
            <person name="Floudas D."/>
            <person name="Copeland A."/>
            <person name="Barry K.W."/>
            <person name="Cichocki N."/>
            <person name="Veneault-Fourrey C."/>
            <person name="LaButti K."/>
            <person name="Lindquist E.A."/>
            <person name="Lipzen A."/>
            <person name="Lundell T."/>
            <person name="Morin E."/>
            <person name="Murat C."/>
            <person name="Sun H."/>
            <person name="Tunlid A."/>
            <person name="Henrissat B."/>
            <person name="Grigoriev I.V."/>
            <person name="Hibbett D.S."/>
            <person name="Martin F."/>
            <person name="Nordberg H.P."/>
            <person name="Cantor M.N."/>
            <person name="Hua S.X."/>
        </authorList>
    </citation>
    <scope>NUCLEOTIDE SEQUENCE [LARGE SCALE GENOMIC DNA]</scope>
    <source>
        <strain evidence="2 3">LaAM-08-1</strain>
    </source>
</reference>
<accession>A0A0C9WGG0</accession>
<dbReference type="OrthoDB" id="3250324at2759"/>
<dbReference type="EMBL" id="KN839804">
    <property type="protein sequence ID" value="KIJ89379.1"/>
    <property type="molecule type" value="Genomic_DNA"/>
</dbReference>
<gene>
    <name evidence="2" type="ORF">K443DRAFT_126797</name>
</gene>
<reference evidence="3" key="2">
    <citation type="submission" date="2015-01" db="EMBL/GenBank/DDBJ databases">
        <title>Evolutionary Origins and Diversification of the Mycorrhizal Mutualists.</title>
        <authorList>
            <consortium name="DOE Joint Genome Institute"/>
            <consortium name="Mycorrhizal Genomics Consortium"/>
            <person name="Kohler A."/>
            <person name="Kuo A."/>
            <person name="Nagy L.G."/>
            <person name="Floudas D."/>
            <person name="Copeland A."/>
            <person name="Barry K.W."/>
            <person name="Cichocki N."/>
            <person name="Veneault-Fourrey C."/>
            <person name="LaButti K."/>
            <person name="Lindquist E.A."/>
            <person name="Lipzen A."/>
            <person name="Lundell T."/>
            <person name="Morin E."/>
            <person name="Murat C."/>
            <person name="Riley R."/>
            <person name="Ohm R."/>
            <person name="Sun H."/>
            <person name="Tunlid A."/>
            <person name="Henrissat B."/>
            <person name="Grigoriev I.V."/>
            <person name="Hibbett D.S."/>
            <person name="Martin F."/>
        </authorList>
    </citation>
    <scope>NUCLEOTIDE SEQUENCE [LARGE SCALE GENOMIC DNA]</scope>
    <source>
        <strain evidence="3">LaAM-08-1</strain>
    </source>
</reference>
<sequence length="209" mass="22537">ASGPISDSPSNPFLADPTNASNPVPSDVDLDQPDLLASGDEESFPDVSPTPSMVGSPAERSRGSPRVGRHSTARVGATVGPVHANAAKKKKGARDVWTFFQEMDDGCFCVFCHAWVDSCNEFKIPITAAEAQEPVASYQTSKGQRPSQSNPGAGDRPPDMPEYSYGAFVDAIMEFIIADDQSLNVVENPRPCRIFMLLREDLKDSDIPH</sequence>
<feature type="compositionally biased region" description="Polar residues" evidence="1">
    <location>
        <begin position="137"/>
        <end position="151"/>
    </location>
</feature>
<feature type="compositionally biased region" description="Polar residues" evidence="1">
    <location>
        <begin position="1"/>
        <end position="11"/>
    </location>
</feature>
<evidence type="ECO:0000313" key="2">
    <source>
        <dbReference type="EMBL" id="KIJ89379.1"/>
    </source>
</evidence>